<evidence type="ECO:0000313" key="2">
    <source>
        <dbReference type="Proteomes" id="UP001057738"/>
    </source>
</evidence>
<dbReference type="GeneID" id="95578710"/>
<geneLocation type="plasmid" evidence="1 2">
    <name>unnamed1</name>
</geneLocation>
<dbReference type="EMBL" id="CP102515">
    <property type="protein sequence ID" value="UUY52433.1"/>
    <property type="molecule type" value="Genomic_DNA"/>
</dbReference>
<dbReference type="Proteomes" id="UP001057738">
    <property type="component" value="Plasmid unnamed1"/>
</dbReference>
<keyword evidence="2" id="KW-1185">Reference proteome</keyword>
<evidence type="ECO:0000313" key="1">
    <source>
        <dbReference type="EMBL" id="UUY52433.1"/>
    </source>
</evidence>
<proteinExistence type="predicted"/>
<reference evidence="1" key="1">
    <citation type="submission" date="2022-08" db="EMBL/GenBank/DDBJ databases">
        <authorList>
            <person name="Tian L."/>
        </authorList>
    </citation>
    <scope>NUCLEOTIDE SEQUENCE</scope>
    <source>
        <strain evidence="1">CM253</strain>
        <plasmid evidence="1">unnamed1</plasmid>
    </source>
</reference>
<sequence length="166" mass="18293">MPFGDFDAWRRELLFTGGFVQDGDAFEYGPEAQARFDRYIELADMVDGTEGPTTVKALIASLHAEDDHGAHEAVYGALERFSGRDLVRGAAMAVINLLEIPRDNSGHVLQLVTVLASDEDLQAFGAAFGRLQPEIRADLATLIAHHEADEWLADKRSIGRLRLTQD</sequence>
<gene>
    <name evidence="1" type="ORF">NRK68_34805</name>
</gene>
<dbReference type="RefSeq" id="WP_257858178.1">
    <property type="nucleotide sequence ID" value="NZ_CP102515.1"/>
</dbReference>
<keyword evidence="1" id="KW-0614">Plasmid</keyword>
<name>A0ABY5Q983_9ACTN</name>
<accession>A0ABY5Q983</accession>
<organism evidence="1 2">
    <name type="scientific">Streptomyces yangpuensis</name>
    <dbReference type="NCBI Taxonomy" id="1648182"/>
    <lineage>
        <taxon>Bacteria</taxon>
        <taxon>Bacillati</taxon>
        <taxon>Actinomycetota</taxon>
        <taxon>Actinomycetes</taxon>
        <taxon>Kitasatosporales</taxon>
        <taxon>Streptomycetaceae</taxon>
        <taxon>Streptomyces</taxon>
    </lineage>
</organism>
<protein>
    <submittedName>
        <fullName evidence="1">Uncharacterized protein</fullName>
    </submittedName>
</protein>